<accession>A0A7W3TXU8</accession>
<organism evidence="2 3">
    <name type="scientific">Limosilactobacillus fastidiosus</name>
    <dbReference type="NCBI Taxonomy" id="2759855"/>
    <lineage>
        <taxon>Bacteria</taxon>
        <taxon>Bacillati</taxon>
        <taxon>Bacillota</taxon>
        <taxon>Bacilli</taxon>
        <taxon>Lactobacillales</taxon>
        <taxon>Lactobacillaceae</taxon>
        <taxon>Limosilactobacillus</taxon>
    </lineage>
</organism>
<dbReference type="Proteomes" id="UP000518255">
    <property type="component" value="Unassembled WGS sequence"/>
</dbReference>
<evidence type="ECO:0000313" key="1">
    <source>
        <dbReference type="EMBL" id="MBB1062388.1"/>
    </source>
</evidence>
<keyword evidence="4" id="KW-1185">Reference proteome</keyword>
<name>A0A7W3TXU8_9LACO</name>
<dbReference type="EMBL" id="JACIUY010000011">
    <property type="protein sequence ID" value="MBB1085294.1"/>
    <property type="molecule type" value="Genomic_DNA"/>
</dbReference>
<dbReference type="EMBL" id="JACIUZ010000015">
    <property type="protein sequence ID" value="MBB1062388.1"/>
    <property type="molecule type" value="Genomic_DNA"/>
</dbReference>
<protein>
    <submittedName>
        <fullName evidence="2">Uncharacterized protein</fullName>
    </submittedName>
</protein>
<comment type="caution">
    <text evidence="2">The sequence shown here is derived from an EMBL/GenBank/DDBJ whole genome shotgun (WGS) entry which is preliminary data.</text>
</comment>
<evidence type="ECO:0000313" key="3">
    <source>
        <dbReference type="Proteomes" id="UP000518255"/>
    </source>
</evidence>
<proteinExistence type="predicted"/>
<evidence type="ECO:0000313" key="2">
    <source>
        <dbReference type="EMBL" id="MBB1085294.1"/>
    </source>
</evidence>
<reference evidence="3 4" key="1">
    <citation type="submission" date="2020-07" db="EMBL/GenBank/DDBJ databases">
        <title>Description of Limosilactobacillus balticus sp. nov., Limosilactobacillus agrestis sp. nov., Limosilactobacillus albertensis sp. nov., Limosilactobacillus rudii sp. nov., Limosilactobacillus fastidiosus sp. nov., five novel Limosilactobacillus species isolated from the vertebrate gastrointestinal tract, and proposal of 6 subspecies of Limosilactobacillus reuteri adapted to the gastrointestinal tract of specific vertebrate hosts.</title>
        <authorList>
            <person name="Li F."/>
            <person name="Cheng C."/>
            <person name="Zheng J."/>
            <person name="Quevedo R.M."/>
            <person name="Li J."/>
            <person name="Roos S."/>
            <person name="Gaenzle M.G."/>
            <person name="Walter J."/>
        </authorList>
    </citation>
    <scope>NUCLEOTIDE SEQUENCE [LARGE SCALE GENOMIC DNA]</scope>
    <source>
        <strain evidence="2 3">WF-MA3-C</strain>
        <strain evidence="1 4">WF-MO7-1</strain>
    </source>
</reference>
<evidence type="ECO:0000313" key="4">
    <source>
        <dbReference type="Proteomes" id="UP000544052"/>
    </source>
</evidence>
<dbReference type="AlphaFoldDB" id="A0A7W3TXU8"/>
<gene>
    <name evidence="2" type="ORF">H5R63_00480</name>
    <name evidence="1" type="ORF">H5R64_00990</name>
</gene>
<dbReference type="Proteomes" id="UP000544052">
    <property type="component" value="Unassembled WGS sequence"/>
</dbReference>
<sequence length="209" mass="23135">MNNKSLPIILIVLGSLLTAGGVQNSHQTDAKLARINSTLNSRKQVLKNYQTKVENPLLADKAKTPAQKSTQTQLNTNNEMFKAANGFFSVAFNFSSQKEWNQRKNNASRYATDDVLNDKKLFNSGKDVTGNSIIEAQKVVSTFNSVNLSTNTINNNDHSLTGLAKVSYSASTDNHSPAQHTDIYLLKYDLHQHKLSLVHRIGELSSEDN</sequence>
<dbReference type="RefSeq" id="WP_182580027.1">
    <property type="nucleotide sequence ID" value="NZ_JACIUY010000011.1"/>
</dbReference>